<dbReference type="Proteomes" id="UP001431572">
    <property type="component" value="Chromosome 1"/>
</dbReference>
<comment type="subunit">
    <text evidence="1">Monomer.</text>
</comment>
<dbReference type="InterPro" id="IPR028154">
    <property type="entry name" value="AMP-dep_Lig_C"/>
</dbReference>
<dbReference type="RefSeq" id="WP_341468432.1">
    <property type="nucleotide sequence ID" value="NZ_CP128399.1"/>
</dbReference>
<dbReference type="Proteomes" id="UP000521676">
    <property type="component" value="Unassembled WGS sequence"/>
</dbReference>
<dbReference type="EMBL" id="JACATZ010000001">
    <property type="protein sequence ID" value="NWJ44654.1"/>
    <property type="molecule type" value="Genomic_DNA"/>
</dbReference>
<comment type="catalytic activity">
    <reaction evidence="11">
        <text>2-phenylacetate + ATP + CoA = phenylacetyl-CoA + AMP + diphosphate</text>
        <dbReference type="Rhea" id="RHEA:20956"/>
        <dbReference type="ChEBI" id="CHEBI:18401"/>
        <dbReference type="ChEBI" id="CHEBI:30616"/>
        <dbReference type="ChEBI" id="CHEBI:33019"/>
        <dbReference type="ChEBI" id="CHEBI:57287"/>
        <dbReference type="ChEBI" id="CHEBI:57390"/>
        <dbReference type="ChEBI" id="CHEBI:456215"/>
        <dbReference type="EC" id="6.2.1.30"/>
    </reaction>
</comment>
<keyword evidence="4 11" id="KW-0436">Ligase</keyword>
<dbReference type="InterPro" id="IPR011880">
    <property type="entry name" value="PA_CoA_ligase"/>
</dbReference>
<dbReference type="InterPro" id="IPR051414">
    <property type="entry name" value="Adenylate-forming_Reductase"/>
</dbReference>
<evidence type="ECO:0000256" key="8">
    <source>
        <dbReference type="ARBA" id="ARBA00066629"/>
    </source>
</evidence>
<dbReference type="GO" id="GO:0047475">
    <property type="term" value="F:phenylacetate-CoA ligase activity"/>
    <property type="evidence" value="ECO:0007669"/>
    <property type="project" value="UniProtKB-EC"/>
</dbReference>
<dbReference type="EMBL" id="CP128399">
    <property type="protein sequence ID" value="WJW66543.1"/>
    <property type="molecule type" value="Genomic_DNA"/>
</dbReference>
<name>A0A8T7LRJ7_9CHLR</name>
<dbReference type="FunFam" id="3.40.50.12780:FF:000016">
    <property type="entry name" value="Phenylacetate-coenzyme A ligase"/>
    <property type="match status" value="1"/>
</dbReference>
<comment type="pathway">
    <text evidence="6 11">Aromatic compound metabolism; phenylacetate degradation.</text>
</comment>
<evidence type="ECO:0000313" key="17">
    <source>
        <dbReference type="Proteomes" id="UP001431572"/>
    </source>
</evidence>
<proteinExistence type="inferred from homology"/>
<dbReference type="GO" id="GO:0000166">
    <property type="term" value="F:nucleotide binding"/>
    <property type="evidence" value="ECO:0007669"/>
    <property type="project" value="UniProtKB-KW"/>
</dbReference>
<keyword evidence="3" id="KW-0597">Phosphoprotein</keyword>
<evidence type="ECO:0000256" key="7">
    <source>
        <dbReference type="ARBA" id="ARBA00061566"/>
    </source>
</evidence>
<keyword evidence="5 11" id="KW-0547">Nucleotide-binding</keyword>
<dbReference type="EC" id="6.2.1.30" evidence="8 11"/>
<comment type="similarity">
    <text evidence="7 11">Belongs to the phenylacetyl-CoA ligase family.</text>
</comment>
<dbReference type="InterPro" id="IPR045851">
    <property type="entry name" value="AMP-bd_C_sf"/>
</dbReference>
<feature type="domain" description="AMP-dependent synthetase/ligase" evidence="12">
    <location>
        <begin position="20"/>
        <end position="287"/>
    </location>
</feature>
<evidence type="ECO:0000256" key="2">
    <source>
        <dbReference type="ARBA" id="ARBA00022450"/>
    </source>
</evidence>
<evidence type="ECO:0000313" key="14">
    <source>
        <dbReference type="EMBL" id="NWJ44654.1"/>
    </source>
</evidence>
<dbReference type="Gene3D" id="3.30.300.30">
    <property type="match status" value="1"/>
</dbReference>
<evidence type="ECO:0000256" key="6">
    <source>
        <dbReference type="ARBA" id="ARBA00060591"/>
    </source>
</evidence>
<evidence type="ECO:0000256" key="1">
    <source>
        <dbReference type="ARBA" id="ARBA00011245"/>
    </source>
</evidence>
<evidence type="ECO:0000256" key="4">
    <source>
        <dbReference type="ARBA" id="ARBA00022598"/>
    </source>
</evidence>
<sequence length="444" mass="49600">MYFNAEIETMPRDELRKLQLERLKQTLGYAYTKVAFHQHQFQQANVTPDSLHTLEDLNKFPFITKPQLRENYPFGLFAVKPNDKDKIVRLHASSGTKGKPTVVGYTAHDIEVWAESCARAIACAGGKPGDVLHVAYGYGLFTGGLGLHYGGEKLGACVIPASGGNTPRQILLMQDFQAQGLCCTPSYALNLAEYLKEHNIPLESLNLKYGILGAEPWTEEIRVKVEEGLGLIALDIYGLSEITGPGVSMECPYKQGLHIWEDYYLPEIINPATLEPLPDGEIGELVFTTLAKEAIPMIRYRTGDLCNLTYEKCDCGRTHARMGKIKGRIDDMLIVRGINVFPSEIERVLLEFEELAPHYQIVLERPEVLDVVTVHCESTTAFTVSVFGDAEHDEEHHLLSSLRQHIMLKLREGLGVSLQVKINPPHTIPRSEGKAVRVVDNRPK</sequence>
<feature type="domain" description="AMP-dependent ligase C-terminal" evidence="13">
    <location>
        <begin position="337"/>
        <end position="442"/>
    </location>
</feature>
<gene>
    <name evidence="14" type="ORF">HXX08_02130</name>
    <name evidence="15" type="ORF">OZ401_002346</name>
</gene>
<keyword evidence="2" id="KW-0596">Phosphopantetheine</keyword>
<dbReference type="InterPro" id="IPR000873">
    <property type="entry name" value="AMP-dep_synth/lig_dom"/>
</dbReference>
<dbReference type="Pfam" id="PF00501">
    <property type="entry name" value="AMP-binding"/>
    <property type="match status" value="1"/>
</dbReference>
<evidence type="ECO:0000256" key="3">
    <source>
        <dbReference type="ARBA" id="ARBA00022553"/>
    </source>
</evidence>
<dbReference type="InterPro" id="IPR042099">
    <property type="entry name" value="ANL_N_sf"/>
</dbReference>
<accession>A0A8T7LRJ7</accession>
<dbReference type="PANTHER" id="PTHR43439:SF2">
    <property type="entry name" value="ENZYME, PUTATIVE (JCVI)-RELATED"/>
    <property type="match status" value="1"/>
</dbReference>
<protein>
    <recommendedName>
        <fullName evidence="9 11">Phenylacetate-coenzyme A ligase</fullName>
        <ecNumber evidence="8 11">6.2.1.30</ecNumber>
    </recommendedName>
    <alternativeName>
        <fullName evidence="10 11">Phenylacetyl-CoA ligase</fullName>
    </alternativeName>
</protein>
<dbReference type="Pfam" id="PF14535">
    <property type="entry name" value="AMP-binding_C_2"/>
    <property type="match status" value="1"/>
</dbReference>
<evidence type="ECO:0000259" key="13">
    <source>
        <dbReference type="Pfam" id="PF14535"/>
    </source>
</evidence>
<reference evidence="14 16" key="1">
    <citation type="submission" date="2020-06" db="EMBL/GenBank/DDBJ databases">
        <title>Anoxygenic phototrophic Chloroflexota member uses a Type I reaction center.</title>
        <authorList>
            <person name="Tsuji J.M."/>
            <person name="Shaw N.A."/>
            <person name="Nagashima S."/>
            <person name="Venkiteswaran J."/>
            <person name="Schiff S.L."/>
            <person name="Hanada S."/>
            <person name="Tank M."/>
            <person name="Neufeld J.D."/>
        </authorList>
    </citation>
    <scope>NUCLEOTIDE SEQUENCE [LARGE SCALE GENOMIC DNA]</scope>
    <source>
        <strain evidence="14">L227-S17</strain>
    </source>
</reference>
<keyword evidence="17" id="KW-1185">Reference proteome</keyword>
<dbReference type="AlphaFoldDB" id="A0A8T7LRJ7"/>
<dbReference type="PIRSF" id="PIRSF006444">
    <property type="entry name" value="PaaK"/>
    <property type="match status" value="1"/>
</dbReference>
<evidence type="ECO:0000256" key="10">
    <source>
        <dbReference type="ARBA" id="ARBA00075111"/>
    </source>
</evidence>
<dbReference type="SUPFAM" id="SSF56801">
    <property type="entry name" value="Acetyl-CoA synthetase-like"/>
    <property type="match status" value="1"/>
</dbReference>
<reference evidence="15" key="2">
    <citation type="journal article" date="2024" name="Nature">
        <title>Anoxygenic phototroph of the Chloroflexota uses a type I reaction centre.</title>
        <authorList>
            <person name="Tsuji J.M."/>
            <person name="Shaw N.A."/>
            <person name="Nagashima S."/>
            <person name="Venkiteswaran J.J."/>
            <person name="Schiff S.L."/>
            <person name="Watanabe T."/>
            <person name="Fukui M."/>
            <person name="Hanada S."/>
            <person name="Tank M."/>
            <person name="Neufeld J.D."/>
        </authorList>
    </citation>
    <scope>NUCLEOTIDE SEQUENCE</scope>
    <source>
        <strain evidence="15">L227-S17</strain>
    </source>
</reference>
<comment type="function">
    <text evidence="11">Catalyzes the activation of phenylacetic acid (PA) to phenylacetyl-CoA (PA-CoA).</text>
</comment>
<dbReference type="CDD" id="cd05913">
    <property type="entry name" value="PaaK"/>
    <property type="match status" value="1"/>
</dbReference>
<evidence type="ECO:0000256" key="11">
    <source>
        <dbReference type="PIRNR" id="PIRNR006444"/>
    </source>
</evidence>
<evidence type="ECO:0000259" key="12">
    <source>
        <dbReference type="Pfam" id="PF00501"/>
    </source>
</evidence>
<dbReference type="Gene3D" id="3.40.50.12780">
    <property type="entry name" value="N-terminal domain of ligase-like"/>
    <property type="match status" value="1"/>
</dbReference>
<dbReference type="GO" id="GO:0010124">
    <property type="term" value="P:phenylacetate catabolic process"/>
    <property type="evidence" value="ECO:0007669"/>
    <property type="project" value="UniProtKB-UniRule"/>
</dbReference>
<organism evidence="14 16">
    <name type="scientific">Candidatus Chlorohelix allophototropha</name>
    <dbReference type="NCBI Taxonomy" id="3003348"/>
    <lineage>
        <taxon>Bacteria</taxon>
        <taxon>Bacillati</taxon>
        <taxon>Chloroflexota</taxon>
        <taxon>Chloroflexia</taxon>
        <taxon>Candidatus Chloroheliales</taxon>
        <taxon>Candidatus Chloroheliaceae</taxon>
        <taxon>Candidatus Chlorohelix</taxon>
    </lineage>
</organism>
<dbReference type="PANTHER" id="PTHR43439">
    <property type="entry name" value="PHENYLACETATE-COENZYME A LIGASE"/>
    <property type="match status" value="1"/>
</dbReference>
<evidence type="ECO:0000313" key="16">
    <source>
        <dbReference type="Proteomes" id="UP000521676"/>
    </source>
</evidence>
<evidence type="ECO:0000313" key="15">
    <source>
        <dbReference type="EMBL" id="WJW66543.1"/>
    </source>
</evidence>
<evidence type="ECO:0000256" key="5">
    <source>
        <dbReference type="ARBA" id="ARBA00022741"/>
    </source>
</evidence>
<evidence type="ECO:0000256" key="9">
    <source>
        <dbReference type="ARBA" id="ARBA00068695"/>
    </source>
</evidence>